<dbReference type="Proteomes" id="UP000037953">
    <property type="component" value="Unassembled WGS sequence"/>
</dbReference>
<comment type="caution">
    <text evidence="2">The sequence shown here is derived from an EMBL/GenBank/DDBJ whole genome shotgun (WGS) entry which is preliminary data.</text>
</comment>
<gene>
    <name evidence="2" type="ORF">AOB46_00190</name>
</gene>
<evidence type="ECO:0000313" key="2">
    <source>
        <dbReference type="EMBL" id="KPE52488.1"/>
    </source>
</evidence>
<evidence type="ECO:0000313" key="3">
    <source>
        <dbReference type="Proteomes" id="UP000037953"/>
    </source>
</evidence>
<protein>
    <submittedName>
        <fullName evidence="2">Uncharacterized protein</fullName>
    </submittedName>
</protein>
<name>A0A0N0ZW23_CHRID</name>
<feature type="region of interest" description="Disordered" evidence="1">
    <location>
        <begin position="1"/>
        <end position="23"/>
    </location>
</feature>
<organism evidence="2 3">
    <name type="scientific">Chryseobacterium indologenes</name>
    <name type="common">Flavobacterium indologenes</name>
    <dbReference type="NCBI Taxonomy" id="253"/>
    <lineage>
        <taxon>Bacteria</taxon>
        <taxon>Pseudomonadati</taxon>
        <taxon>Bacteroidota</taxon>
        <taxon>Flavobacteriia</taxon>
        <taxon>Flavobacteriales</taxon>
        <taxon>Weeksellaceae</taxon>
        <taxon>Chryseobacterium group</taxon>
        <taxon>Chryseobacterium</taxon>
    </lineage>
</organism>
<dbReference type="AlphaFoldDB" id="A0A0N0ZW23"/>
<reference evidence="2 3" key="1">
    <citation type="journal article" date="2015" name="Genom Data">
        <title>Draft genome sequence of a multidrug-resistant Chryseobacterium indologenes isolate from Malaysia.</title>
        <authorList>
            <person name="Yu C.Y."/>
            <person name="Ang G.Y."/>
            <person name="Cheng H.J."/>
            <person name="Cheong Y.M."/>
            <person name="Yin W.F."/>
            <person name="Chan K.G."/>
        </authorList>
    </citation>
    <scope>NUCLEOTIDE SEQUENCE [LARGE SCALE GENOMIC DNA]</scope>
    <source>
        <strain evidence="2 3">CI_885</strain>
    </source>
</reference>
<dbReference type="PATRIC" id="fig|253.9.peg.41"/>
<dbReference type="RefSeq" id="WP_062696042.1">
    <property type="nucleotide sequence ID" value="NZ_LJOD01000001.1"/>
</dbReference>
<dbReference type="EMBL" id="LJOD01000001">
    <property type="protein sequence ID" value="KPE52488.1"/>
    <property type="molecule type" value="Genomic_DNA"/>
</dbReference>
<accession>A0A0N0ZW23</accession>
<evidence type="ECO:0000256" key="1">
    <source>
        <dbReference type="SAM" id="MobiDB-lite"/>
    </source>
</evidence>
<sequence>MSAKEDKKEIKENLQTKEQKETQKAKMQCQTVGILIGCTDEVLDDIICWGSGSHNATYEDARKEELHNARLLNEFYCGE</sequence>
<reference evidence="3" key="2">
    <citation type="submission" date="2015-09" db="EMBL/GenBank/DDBJ databases">
        <title>Draft genome sequence of a multidrug-resistant Chryseobacterium indologenes isolate from Malaysia.</title>
        <authorList>
            <person name="Yu C.Y."/>
            <person name="Ang G.Y."/>
            <person name="Chan K.-G."/>
        </authorList>
    </citation>
    <scope>NUCLEOTIDE SEQUENCE [LARGE SCALE GENOMIC DNA]</scope>
    <source>
        <strain evidence="3">CI_885</strain>
    </source>
</reference>
<dbReference type="OrthoDB" id="1275113at2"/>
<proteinExistence type="predicted"/>